<keyword evidence="2" id="KW-0812">Transmembrane</keyword>
<evidence type="ECO:0000256" key="1">
    <source>
        <dbReference type="SAM" id="MobiDB-lite"/>
    </source>
</evidence>
<dbReference type="Proteomes" id="UP000717515">
    <property type="component" value="Unassembled WGS sequence"/>
</dbReference>
<feature type="compositionally biased region" description="Polar residues" evidence="1">
    <location>
        <begin position="540"/>
        <end position="553"/>
    </location>
</feature>
<dbReference type="Pfam" id="PF24681">
    <property type="entry name" value="Kelch_KLHDC2_KLHL20_DRC7"/>
    <property type="match status" value="1"/>
</dbReference>
<keyword evidence="2" id="KW-1133">Transmembrane helix</keyword>
<evidence type="ECO:0000256" key="3">
    <source>
        <dbReference type="SAM" id="SignalP"/>
    </source>
</evidence>
<feature type="chain" id="PRO_5040331690" description="Galactose oxidase" evidence="3">
    <location>
        <begin position="17"/>
        <end position="613"/>
    </location>
</feature>
<feature type="region of interest" description="Disordered" evidence="1">
    <location>
        <begin position="521"/>
        <end position="553"/>
    </location>
</feature>
<dbReference type="SUPFAM" id="SSF117281">
    <property type="entry name" value="Kelch motif"/>
    <property type="match status" value="1"/>
</dbReference>
<sequence>MKAAFVLTAVLSIACAQPQSEPARTTRAITLVENDLYVYGEAAAERDTLSILHLVLGSGAGGTCYSDLYTLHLDASDGWTAGTAPWKTVSSDRSTPLGSNSWAVASADGEEILFYGQSLCPQQLTLEASSPHPFKASSGSVIFERDDGKWSQSDTASDIFGPRLVKSDEPVPVQVVDQKNRVVYTFVYDAFNPQLGTQLWTFSTDHLPSDIAKSAKNTTMTTTQPPAPPPVTPPPTNSTNATLPAPPPPPTQAPVVLAPFVDIGAAVYLDGTIVVIGGGRASGEKLVGDEVDAGSGYYKMDRCWIYTIASNQWRVQNLTAAGGDLPLPRRLAALLVVGTKIYMHGGNTTRTDSTDQYAKDLWILDTATWQWTSGPSSPMGRASHTLIRHNNTLLSLSGFDFETTKAKAAKNSFVMVYDLDATTWGSQFGQVNQSFFQQHSIAIIGGAVAGFVLFLLLASIASRLWRKHTHKRSGLGELKRRNRSSKAFLSAAATGPQVAGAAISKTRGSCLSSDVRFSGQASNDRDVNYGPQSGHETHIDLSTLTPQPDQQQYNPYASVHHQQQVPLMNANALEQQEVNLEPYVDDDESAIRNPIPQHPIEPSHRSDHTTPRR</sequence>
<proteinExistence type="predicted"/>
<evidence type="ECO:0000256" key="2">
    <source>
        <dbReference type="SAM" id="Phobius"/>
    </source>
</evidence>
<feature type="region of interest" description="Disordered" evidence="1">
    <location>
        <begin position="218"/>
        <end position="247"/>
    </location>
</feature>
<dbReference type="AlphaFoldDB" id="A0A9P8D3F6"/>
<keyword evidence="3" id="KW-0732">Signal</keyword>
<dbReference type="Gene3D" id="2.120.10.80">
    <property type="entry name" value="Kelch-type beta propeller"/>
    <property type="match status" value="1"/>
</dbReference>
<comment type="caution">
    <text evidence="4">The sequence shown here is derived from an EMBL/GenBank/DDBJ whole genome shotgun (WGS) entry which is preliminary data.</text>
</comment>
<dbReference type="PANTHER" id="PTHR23244">
    <property type="entry name" value="KELCH REPEAT DOMAIN"/>
    <property type="match status" value="1"/>
</dbReference>
<evidence type="ECO:0000313" key="4">
    <source>
        <dbReference type="EMBL" id="KAG9327684.1"/>
    </source>
</evidence>
<feature type="signal peptide" evidence="3">
    <location>
        <begin position="1"/>
        <end position="16"/>
    </location>
</feature>
<accession>A0A9P8D3F6</accession>
<keyword evidence="2" id="KW-0472">Membrane</keyword>
<gene>
    <name evidence="4" type="ORF">KVV02_006388</name>
</gene>
<name>A0A9P8D3F6_MORAP</name>
<feature type="region of interest" description="Disordered" evidence="1">
    <location>
        <begin position="578"/>
        <end position="613"/>
    </location>
</feature>
<organism evidence="4 5">
    <name type="scientific">Mortierella alpina</name>
    <name type="common">Oleaginous fungus</name>
    <name type="synonym">Mortierella renispora</name>
    <dbReference type="NCBI Taxonomy" id="64518"/>
    <lineage>
        <taxon>Eukaryota</taxon>
        <taxon>Fungi</taxon>
        <taxon>Fungi incertae sedis</taxon>
        <taxon>Mucoromycota</taxon>
        <taxon>Mortierellomycotina</taxon>
        <taxon>Mortierellomycetes</taxon>
        <taxon>Mortierellales</taxon>
        <taxon>Mortierellaceae</taxon>
        <taxon>Mortierella</taxon>
    </lineage>
</organism>
<feature type="compositionally biased region" description="Basic and acidic residues" evidence="1">
    <location>
        <begin position="601"/>
        <end position="613"/>
    </location>
</feature>
<dbReference type="EMBL" id="JAIFTL010000002">
    <property type="protein sequence ID" value="KAG9327684.1"/>
    <property type="molecule type" value="Genomic_DNA"/>
</dbReference>
<evidence type="ECO:0008006" key="6">
    <source>
        <dbReference type="Google" id="ProtNLM"/>
    </source>
</evidence>
<protein>
    <recommendedName>
        <fullName evidence="6">Galactose oxidase</fullName>
    </recommendedName>
</protein>
<evidence type="ECO:0000313" key="5">
    <source>
        <dbReference type="Proteomes" id="UP000717515"/>
    </source>
</evidence>
<dbReference type="PROSITE" id="PS51257">
    <property type="entry name" value="PROKAR_LIPOPROTEIN"/>
    <property type="match status" value="1"/>
</dbReference>
<feature type="compositionally biased region" description="Pro residues" evidence="1">
    <location>
        <begin position="225"/>
        <end position="236"/>
    </location>
</feature>
<reference evidence="4" key="1">
    <citation type="submission" date="2021-07" db="EMBL/GenBank/DDBJ databases">
        <title>Draft genome of Mortierella alpina, strain LL118, isolated from an aspen leaf litter sample.</title>
        <authorList>
            <person name="Yang S."/>
            <person name="Vinatzer B.A."/>
        </authorList>
    </citation>
    <scope>NUCLEOTIDE SEQUENCE</scope>
    <source>
        <strain evidence="4">LL118</strain>
    </source>
</reference>
<feature type="transmembrane region" description="Helical" evidence="2">
    <location>
        <begin position="441"/>
        <end position="465"/>
    </location>
</feature>
<dbReference type="InterPro" id="IPR015915">
    <property type="entry name" value="Kelch-typ_b-propeller"/>
</dbReference>